<sequence>MALAGNSYLAEGTMALAGRERRHGSGYALEDASLPGQISHLYFPGRSAAEDAVSDRSPAEAELILARRPCLTFSAAVKWWEEVAAARKDSIRTSPICSPMLS</sequence>
<evidence type="ECO:0000313" key="2">
    <source>
        <dbReference type="Proteomes" id="UP000479710"/>
    </source>
</evidence>
<organism evidence="1 2">
    <name type="scientific">Oryza meyeriana var. granulata</name>
    <dbReference type="NCBI Taxonomy" id="110450"/>
    <lineage>
        <taxon>Eukaryota</taxon>
        <taxon>Viridiplantae</taxon>
        <taxon>Streptophyta</taxon>
        <taxon>Embryophyta</taxon>
        <taxon>Tracheophyta</taxon>
        <taxon>Spermatophyta</taxon>
        <taxon>Magnoliopsida</taxon>
        <taxon>Liliopsida</taxon>
        <taxon>Poales</taxon>
        <taxon>Poaceae</taxon>
        <taxon>BOP clade</taxon>
        <taxon>Oryzoideae</taxon>
        <taxon>Oryzeae</taxon>
        <taxon>Oryzinae</taxon>
        <taxon>Oryza</taxon>
        <taxon>Oryza meyeriana</taxon>
    </lineage>
</organism>
<dbReference type="AlphaFoldDB" id="A0A6G1D9F7"/>
<protein>
    <submittedName>
        <fullName evidence="1">Uncharacterized protein</fullName>
    </submittedName>
</protein>
<dbReference type="EMBL" id="SPHZ02000007">
    <property type="protein sequence ID" value="KAF0909020.1"/>
    <property type="molecule type" value="Genomic_DNA"/>
</dbReference>
<comment type="caution">
    <text evidence="1">The sequence shown here is derived from an EMBL/GenBank/DDBJ whole genome shotgun (WGS) entry which is preliminary data.</text>
</comment>
<gene>
    <name evidence="1" type="ORF">E2562_030559</name>
</gene>
<name>A0A6G1D9F7_9ORYZ</name>
<dbReference type="Proteomes" id="UP000479710">
    <property type="component" value="Unassembled WGS sequence"/>
</dbReference>
<reference evidence="1 2" key="1">
    <citation type="submission" date="2019-11" db="EMBL/GenBank/DDBJ databases">
        <title>Whole genome sequence of Oryza granulata.</title>
        <authorList>
            <person name="Li W."/>
        </authorList>
    </citation>
    <scope>NUCLEOTIDE SEQUENCE [LARGE SCALE GENOMIC DNA]</scope>
    <source>
        <strain evidence="2">cv. Menghai</strain>
        <tissue evidence="1">Leaf</tissue>
    </source>
</reference>
<keyword evidence="2" id="KW-1185">Reference proteome</keyword>
<evidence type="ECO:0000313" key="1">
    <source>
        <dbReference type="EMBL" id="KAF0909020.1"/>
    </source>
</evidence>
<proteinExistence type="predicted"/>
<accession>A0A6G1D9F7</accession>